<dbReference type="GO" id="GO:0009507">
    <property type="term" value="C:chloroplast"/>
    <property type="evidence" value="ECO:0007669"/>
    <property type="project" value="UniProtKB-SubCell"/>
</dbReference>
<feature type="binding site" evidence="7">
    <location>
        <position position="118"/>
    </location>
    <ligand>
        <name>chlorophyll a</name>
        <dbReference type="ChEBI" id="CHEBI:58416"/>
        <label>1</label>
    </ligand>
</feature>
<proteinExistence type="inferred from homology"/>
<keyword evidence="6" id="KW-0934">Plastid</keyword>
<organism evidence="8 9">
    <name type="scientific">Pelagomonas calceolata</name>
    <dbReference type="NCBI Taxonomy" id="35677"/>
    <lineage>
        <taxon>Eukaryota</taxon>
        <taxon>Sar</taxon>
        <taxon>Stramenopiles</taxon>
        <taxon>Ochrophyta</taxon>
        <taxon>Pelagophyceae</taxon>
        <taxon>Pelagomonadales</taxon>
        <taxon>Pelagomonadaceae</taxon>
        <taxon>Pelagomonas</taxon>
    </lineage>
</organism>
<evidence type="ECO:0000313" key="8">
    <source>
        <dbReference type="EMBL" id="CAH0377529.1"/>
    </source>
</evidence>
<keyword evidence="5" id="KW-0602">Photosynthesis</keyword>
<feature type="binding site" evidence="7">
    <location>
        <position position="121"/>
    </location>
    <ligand>
        <name>chlorophyll a</name>
        <dbReference type="ChEBI" id="CHEBI:58416"/>
        <label>1</label>
    </ligand>
</feature>
<keyword evidence="9" id="KW-1185">Reference proteome</keyword>
<name>A0A8J2X2D1_9STRA</name>
<dbReference type="GO" id="GO:0016020">
    <property type="term" value="C:membrane"/>
    <property type="evidence" value="ECO:0007669"/>
    <property type="project" value="InterPro"/>
</dbReference>
<comment type="subcellular location">
    <subcellularLocation>
        <location evidence="2">Plastid</location>
        <location evidence="2">Chloroplast</location>
    </subcellularLocation>
</comment>
<reference evidence="8" key="1">
    <citation type="submission" date="2021-11" db="EMBL/GenBank/DDBJ databases">
        <authorList>
            <consortium name="Genoscope - CEA"/>
            <person name="William W."/>
        </authorList>
    </citation>
    <scope>NUCLEOTIDE SEQUENCE</scope>
</reference>
<dbReference type="GO" id="GO:0016168">
    <property type="term" value="F:chlorophyll binding"/>
    <property type="evidence" value="ECO:0007669"/>
    <property type="project" value="UniProtKB-KW"/>
</dbReference>
<evidence type="ECO:0000313" key="9">
    <source>
        <dbReference type="Proteomes" id="UP000789595"/>
    </source>
</evidence>
<dbReference type="GO" id="GO:0009765">
    <property type="term" value="P:photosynthesis, light harvesting"/>
    <property type="evidence" value="ECO:0007669"/>
    <property type="project" value="InterPro"/>
</dbReference>
<sequence length="282" mass="29963">MRGHHPRPPLDWLRAPSACDEPIQACQRVLCPDVVEAANLAIPPPARWSGVAGPARERVAPDAAAPAARPAPLEAKSPAVLDGIGATAPFAGNGKCWDPVGFTERTEDSLMLWYRAAELKHSRVAMLACTGWLVNQYELYFPGNLAAGKAFASLGKNPLEAWSATPYDGKVQILFAIGLAEFHSEFGTYKKHFTRGGPLPGNQIERTASGWQDVWGGKVLNIPFGPEDTDAKFRTQQNAELNNGRAAMIGIMGFSAAALVPGSVPALDGLDGVVAQGWTIGA</sequence>
<dbReference type="Proteomes" id="UP000789595">
    <property type="component" value="Unassembled WGS sequence"/>
</dbReference>
<comment type="caution">
    <text evidence="8">The sequence shown here is derived from an EMBL/GenBank/DDBJ whole genome shotgun (WGS) entry which is preliminary data.</text>
</comment>
<accession>A0A8J2X2D1</accession>
<feature type="binding site" description="axial binding residue" evidence="7">
    <location>
        <position position="123"/>
    </location>
    <ligand>
        <name>chlorophyll b</name>
        <dbReference type="ChEBI" id="CHEBI:61721"/>
        <label>1</label>
    </ligand>
    <ligandPart>
        <name>Mg</name>
        <dbReference type="ChEBI" id="CHEBI:25107"/>
    </ligandPart>
</feature>
<dbReference type="SUPFAM" id="SSF103511">
    <property type="entry name" value="Chlorophyll a-b binding protein"/>
    <property type="match status" value="1"/>
</dbReference>
<dbReference type="OrthoDB" id="423598at2759"/>
<feature type="binding site" evidence="7">
    <location>
        <position position="243"/>
    </location>
    <ligand>
        <name>chlorophyll a</name>
        <dbReference type="ChEBI" id="CHEBI:58416"/>
        <label>1</label>
    </ligand>
</feature>
<dbReference type="Gene3D" id="1.10.3460.10">
    <property type="entry name" value="Chlorophyll a/b binding protein domain"/>
    <property type="match status" value="1"/>
</dbReference>
<evidence type="ECO:0000256" key="5">
    <source>
        <dbReference type="ARBA" id="ARBA00022531"/>
    </source>
</evidence>
<comment type="similarity">
    <text evidence="3">Belongs to the fucoxanthin chlorophyll protein family.</text>
</comment>
<dbReference type="PANTHER" id="PTHR21649">
    <property type="entry name" value="CHLOROPHYLL A/B BINDING PROTEIN"/>
    <property type="match status" value="1"/>
</dbReference>
<feature type="binding site" evidence="7">
    <location>
        <position position="240"/>
    </location>
    <ligand>
        <name>chlorophyll a</name>
        <dbReference type="ChEBI" id="CHEBI:58416"/>
        <label>1</label>
    </ligand>
</feature>
<dbReference type="InterPro" id="IPR022796">
    <property type="entry name" value="Chloroa_b-bind"/>
</dbReference>
<dbReference type="InterPro" id="IPR001344">
    <property type="entry name" value="Chloro_AB-bd_pln"/>
</dbReference>
<evidence type="ECO:0000256" key="3">
    <source>
        <dbReference type="ARBA" id="ARBA00005933"/>
    </source>
</evidence>
<dbReference type="AlphaFoldDB" id="A0A8J2X2D1"/>
<dbReference type="Pfam" id="PF00504">
    <property type="entry name" value="Chloroa_b-bind"/>
    <property type="match status" value="1"/>
</dbReference>
<dbReference type="EMBL" id="CAKKNE010000005">
    <property type="protein sequence ID" value="CAH0377529.1"/>
    <property type="molecule type" value="Genomic_DNA"/>
</dbReference>
<evidence type="ECO:0000256" key="1">
    <source>
        <dbReference type="ARBA" id="ARBA00004022"/>
    </source>
</evidence>
<feature type="binding site" evidence="7">
    <location>
        <position position="97"/>
    </location>
    <ligand>
        <name>chlorophyll a</name>
        <dbReference type="ChEBI" id="CHEBI:58416"/>
        <label>1</label>
    </ligand>
</feature>
<evidence type="ECO:0000256" key="4">
    <source>
        <dbReference type="ARBA" id="ARBA00022528"/>
    </source>
</evidence>
<feature type="binding site" evidence="7">
    <location>
        <position position="245"/>
    </location>
    <ligand>
        <name>chlorophyll a</name>
        <dbReference type="ChEBI" id="CHEBI:58416"/>
        <label>1</label>
    </ligand>
</feature>
<evidence type="ECO:0000256" key="6">
    <source>
        <dbReference type="ARBA" id="ARBA00022640"/>
    </source>
</evidence>
<evidence type="ECO:0000256" key="2">
    <source>
        <dbReference type="ARBA" id="ARBA00004229"/>
    </source>
</evidence>
<keyword evidence="7" id="KW-0148">Chlorophyll</keyword>
<protein>
    <submittedName>
        <fullName evidence="8">Uncharacterized protein</fullName>
    </submittedName>
</protein>
<keyword evidence="4" id="KW-0150">Chloroplast</keyword>
<keyword evidence="7" id="KW-0157">Chromophore</keyword>
<gene>
    <name evidence="8" type="ORF">PECAL_5P20630</name>
</gene>
<evidence type="ECO:0000256" key="7">
    <source>
        <dbReference type="PIRSR" id="PIRSR601344-1"/>
    </source>
</evidence>
<comment type="function">
    <text evidence="1">The light-harvesting complex (LHC) functions as a light receptor, it captures and delivers excitation energy to photosystems with which it is closely associated. Energy is transferred from the carotenoid and chlorophyll C (or B) to chlorophyll A and the photosynthetic reaction centers where it is used to synthesize ATP and reducing power.</text>
</comment>